<feature type="transmembrane region" description="Helical" evidence="2">
    <location>
        <begin position="139"/>
        <end position="161"/>
    </location>
</feature>
<evidence type="ECO:0000256" key="2">
    <source>
        <dbReference type="SAM" id="Phobius"/>
    </source>
</evidence>
<dbReference type="Pfam" id="PF20684">
    <property type="entry name" value="Fung_rhodopsin"/>
    <property type="match status" value="1"/>
</dbReference>
<evidence type="ECO:0000313" key="4">
    <source>
        <dbReference type="EMBL" id="WPH04555.1"/>
    </source>
</evidence>
<feature type="transmembrane region" description="Helical" evidence="2">
    <location>
        <begin position="258"/>
        <end position="281"/>
    </location>
</feature>
<feature type="domain" description="Rhodopsin" evidence="3">
    <location>
        <begin position="47"/>
        <end position="281"/>
    </location>
</feature>
<gene>
    <name evidence="4" type="ORF">R9X50_00744700</name>
</gene>
<keyword evidence="2" id="KW-0812">Transmembrane</keyword>
<evidence type="ECO:0000256" key="1">
    <source>
        <dbReference type="SAM" id="MobiDB-lite"/>
    </source>
</evidence>
<name>A0AAQ3MB48_9PEZI</name>
<feature type="transmembrane region" description="Helical" evidence="2">
    <location>
        <begin position="102"/>
        <end position="127"/>
    </location>
</feature>
<reference evidence="4 5" key="1">
    <citation type="submission" date="2023-11" db="EMBL/GenBank/DDBJ databases">
        <title>An acidophilic fungus is an integral part of prey digestion in a carnivorous sundew plant.</title>
        <authorList>
            <person name="Tsai I.J."/>
        </authorList>
    </citation>
    <scope>NUCLEOTIDE SEQUENCE [LARGE SCALE GENOMIC DNA]</scope>
    <source>
        <strain evidence="4">169a</strain>
    </source>
</reference>
<dbReference type="AlphaFoldDB" id="A0AAQ3MB48"/>
<feature type="transmembrane region" description="Helical" evidence="2">
    <location>
        <begin position="28"/>
        <end position="51"/>
    </location>
</feature>
<dbReference type="EMBL" id="CP138592">
    <property type="protein sequence ID" value="WPH04555.1"/>
    <property type="molecule type" value="Genomic_DNA"/>
</dbReference>
<proteinExistence type="predicted"/>
<feature type="transmembrane region" description="Helical" evidence="2">
    <location>
        <begin position="219"/>
        <end position="238"/>
    </location>
</feature>
<accession>A0AAQ3MB48</accession>
<keyword evidence="2" id="KW-1133">Transmembrane helix</keyword>
<dbReference type="PANTHER" id="PTHR39614:SF2">
    <property type="entry name" value="INTEGRAL MEMBRANE PROTEIN"/>
    <property type="match status" value="1"/>
</dbReference>
<protein>
    <recommendedName>
        <fullName evidence="3">Rhodopsin domain-containing protein</fullName>
    </recommendedName>
</protein>
<sequence length="404" mass="44561">MTKTNNLIQHSLPKPLKMPSSTLARPSAYIIITSSTALTWSILVLLIRIFLRVKVNGPFGLDDISCAAATVFSLIAAILAIIQAHLGLGGAIESSSSAGHEILLLGYISTFSYLIGIHLSQLSMCFLLARITKAGRQVWISYGIGCVSAVLAGVFVFLMAFRCRLPRPWERIQEKSECINQWKAWMVYTAMQALLEIAITAAAILLVWPLNMRMKSKVIVIKAFSVRLLIIPPAAVRVKYTYIALYSADWTRDRTNTAIITQIVLHLSVILATLPCIKPWLAVLELGGLKMSTTAATQLPICQARAENQEVRLDRVDGWQGALDGWRPDHARTVTNVRYDAEGAHAAARKRSLNSSESSRNAVHRTDSFKVESHATRDESKAAAQRVSLETARRSSRNTVHMDG</sequence>
<keyword evidence="5" id="KW-1185">Reference proteome</keyword>
<feature type="compositionally biased region" description="Basic and acidic residues" evidence="1">
    <location>
        <begin position="364"/>
        <end position="381"/>
    </location>
</feature>
<evidence type="ECO:0000259" key="3">
    <source>
        <dbReference type="Pfam" id="PF20684"/>
    </source>
</evidence>
<feature type="transmembrane region" description="Helical" evidence="2">
    <location>
        <begin position="63"/>
        <end position="82"/>
    </location>
</feature>
<dbReference type="Proteomes" id="UP001303373">
    <property type="component" value="Chromosome 13"/>
</dbReference>
<evidence type="ECO:0000313" key="5">
    <source>
        <dbReference type="Proteomes" id="UP001303373"/>
    </source>
</evidence>
<dbReference type="InterPro" id="IPR049326">
    <property type="entry name" value="Rhodopsin_dom_fungi"/>
</dbReference>
<keyword evidence="2" id="KW-0472">Membrane</keyword>
<feature type="region of interest" description="Disordered" evidence="1">
    <location>
        <begin position="348"/>
        <end position="404"/>
    </location>
</feature>
<feature type="transmembrane region" description="Helical" evidence="2">
    <location>
        <begin position="185"/>
        <end position="207"/>
    </location>
</feature>
<dbReference type="PANTHER" id="PTHR39614">
    <property type="entry name" value="INTEGRAL MEMBRANE PROTEIN"/>
    <property type="match status" value="1"/>
</dbReference>
<organism evidence="4 5">
    <name type="scientific">Acrodontium crateriforme</name>
    <dbReference type="NCBI Taxonomy" id="150365"/>
    <lineage>
        <taxon>Eukaryota</taxon>
        <taxon>Fungi</taxon>
        <taxon>Dikarya</taxon>
        <taxon>Ascomycota</taxon>
        <taxon>Pezizomycotina</taxon>
        <taxon>Dothideomycetes</taxon>
        <taxon>Dothideomycetidae</taxon>
        <taxon>Mycosphaerellales</taxon>
        <taxon>Teratosphaeriaceae</taxon>
        <taxon>Acrodontium</taxon>
    </lineage>
</organism>